<organism evidence="2 3">
    <name type="scientific">Hoylesella marshii DSM 16973 = JCM 13450</name>
    <dbReference type="NCBI Taxonomy" id="862515"/>
    <lineage>
        <taxon>Bacteria</taxon>
        <taxon>Pseudomonadati</taxon>
        <taxon>Bacteroidota</taxon>
        <taxon>Bacteroidia</taxon>
        <taxon>Bacteroidales</taxon>
        <taxon>Prevotellaceae</taxon>
        <taxon>Hoylesella</taxon>
    </lineage>
</organism>
<dbReference type="EMBL" id="AEEI01000018">
    <property type="protein sequence ID" value="EFM02630.1"/>
    <property type="molecule type" value="Genomic_DNA"/>
</dbReference>
<proteinExistence type="predicted"/>
<evidence type="ECO:0000259" key="1">
    <source>
        <dbReference type="Pfam" id="PF01966"/>
    </source>
</evidence>
<dbReference type="Proteomes" id="UP000004394">
    <property type="component" value="Unassembled WGS sequence"/>
</dbReference>
<protein>
    <submittedName>
        <fullName evidence="2">HD domain protein</fullName>
    </submittedName>
</protein>
<dbReference type="RefSeq" id="WP_006948188.1">
    <property type="nucleotide sequence ID" value="NZ_BAJI01000020.1"/>
</dbReference>
<sequence>MTASDVSLDLMEFIEKNILPRYSQFDRAHNMGHVTRVIRNSLLIAKAVGADFDMVYTVAAYHDLGLSGPRAIHHLTSGKIMAADVRLRKWFSAEQIRLMKEAVEDHRASASHTPRNIYGKIVAEADRELDPDVVFRRAVEYGLDTYPEKKEEEQWQRFRKHISEKYGREGYIRLWIPNSPNAKNLAFIREVICNTEQLHEIFTRLYSEISASSAT</sequence>
<name>E0NQH9_9BACT</name>
<evidence type="ECO:0000313" key="3">
    <source>
        <dbReference type="Proteomes" id="UP000004394"/>
    </source>
</evidence>
<dbReference type="HOGENOM" id="CLU_1302865_0_0_10"/>
<feature type="domain" description="HD" evidence="1">
    <location>
        <begin position="32"/>
        <end position="127"/>
    </location>
</feature>
<dbReference type="AlphaFoldDB" id="E0NQH9"/>
<dbReference type="InterPro" id="IPR006674">
    <property type="entry name" value="HD_domain"/>
</dbReference>
<gene>
    <name evidence="2" type="ORF">HMPREF0658_0430</name>
</gene>
<keyword evidence="3" id="KW-1185">Reference proteome</keyword>
<dbReference type="BioCyc" id="PMAR862515-HMP:GMOO-441-MONOMER"/>
<accession>E0NQH9</accession>
<evidence type="ECO:0000313" key="2">
    <source>
        <dbReference type="EMBL" id="EFM02630.1"/>
    </source>
</evidence>
<dbReference type="Gene3D" id="1.10.3210.10">
    <property type="entry name" value="Hypothetical protein af1432"/>
    <property type="match status" value="1"/>
</dbReference>
<comment type="caution">
    <text evidence="2">The sequence shown here is derived from an EMBL/GenBank/DDBJ whole genome shotgun (WGS) entry which is preliminary data.</text>
</comment>
<dbReference type="OrthoDB" id="384706at2"/>
<reference evidence="2" key="1">
    <citation type="submission" date="2010-07" db="EMBL/GenBank/DDBJ databases">
        <authorList>
            <person name="Muzny D."/>
            <person name="Qin X."/>
            <person name="Deng J."/>
            <person name="Jiang H."/>
            <person name="Liu Y."/>
            <person name="Qu J."/>
            <person name="Song X.-Z."/>
            <person name="Zhang L."/>
            <person name="Thornton R."/>
            <person name="Coyle M."/>
            <person name="Francisco L."/>
            <person name="Jackson L."/>
            <person name="Javaid M."/>
            <person name="Korchina V."/>
            <person name="Kovar C."/>
            <person name="Mata R."/>
            <person name="Mathew T."/>
            <person name="Ngo R."/>
            <person name="Nguyen L."/>
            <person name="Nguyen N."/>
            <person name="Okwuonu G."/>
            <person name="Ongeri F."/>
            <person name="Pham C."/>
            <person name="Simmons D."/>
            <person name="Wilczek-Boney K."/>
            <person name="Hale W."/>
            <person name="Jakkamsetti A."/>
            <person name="Pham P."/>
            <person name="Ruth R."/>
            <person name="San Lucas F."/>
            <person name="Warren J."/>
            <person name="Zhang J."/>
            <person name="Zhao Z."/>
            <person name="Zhou C."/>
            <person name="Zhu D."/>
            <person name="Lee S."/>
            <person name="Bess C."/>
            <person name="Blankenburg K."/>
            <person name="Forbes L."/>
            <person name="Fu Q."/>
            <person name="Gubbala S."/>
            <person name="Hirani K."/>
            <person name="Jayaseelan J.C."/>
            <person name="Lara F."/>
            <person name="Munidasa M."/>
            <person name="Palculict T."/>
            <person name="Patil S."/>
            <person name="Pu L.-L."/>
            <person name="Saada N."/>
            <person name="Tang L."/>
            <person name="Weissenberger G."/>
            <person name="Zhu Y."/>
            <person name="Hemphill L."/>
            <person name="Shang Y."/>
            <person name="Youmans B."/>
            <person name="Ayvaz T."/>
            <person name="Ross M."/>
            <person name="Santibanez J."/>
            <person name="Aqrawi P."/>
            <person name="Gross S."/>
            <person name="Joshi V."/>
            <person name="Fowler G."/>
            <person name="Nazareth L."/>
            <person name="Reid J."/>
            <person name="Worley K."/>
            <person name="Petrosino J."/>
            <person name="Highlander S."/>
            <person name="Gibbs R."/>
        </authorList>
    </citation>
    <scope>NUCLEOTIDE SEQUENCE [LARGE SCALE GENOMIC DNA]</scope>
    <source>
        <strain evidence="2">DSM 16973</strain>
    </source>
</reference>
<dbReference type="eggNOG" id="COG1418">
    <property type="taxonomic scope" value="Bacteria"/>
</dbReference>
<dbReference type="SUPFAM" id="SSF109604">
    <property type="entry name" value="HD-domain/PDEase-like"/>
    <property type="match status" value="1"/>
</dbReference>
<dbReference type="Pfam" id="PF01966">
    <property type="entry name" value="HD"/>
    <property type="match status" value="1"/>
</dbReference>
<dbReference type="STRING" id="862515.HMPREF0658_0430"/>